<protein>
    <recommendedName>
        <fullName evidence="4">Gnk2-homologous domain-containing protein</fullName>
    </recommendedName>
</protein>
<dbReference type="InterPro" id="IPR038408">
    <property type="entry name" value="GNK2_sf"/>
</dbReference>
<evidence type="ECO:0000256" key="2">
    <source>
        <dbReference type="ARBA" id="ARBA00022737"/>
    </source>
</evidence>
<dbReference type="CDD" id="cd23509">
    <property type="entry name" value="Gnk2-like"/>
    <property type="match status" value="2"/>
</dbReference>
<keyword evidence="2" id="KW-0677">Repeat</keyword>
<dbReference type="PROSITE" id="PS51473">
    <property type="entry name" value="GNK2"/>
    <property type="match status" value="2"/>
</dbReference>
<dbReference type="Pfam" id="PF01657">
    <property type="entry name" value="Stress-antifung"/>
    <property type="match status" value="2"/>
</dbReference>
<evidence type="ECO:0000313" key="5">
    <source>
        <dbReference type="EMBL" id="KAD3338283.1"/>
    </source>
</evidence>
<accession>A0A5N6MD20</accession>
<keyword evidence="1 3" id="KW-0732">Signal</keyword>
<gene>
    <name evidence="5" type="ORF">E3N88_33804</name>
</gene>
<evidence type="ECO:0000256" key="1">
    <source>
        <dbReference type="ARBA" id="ARBA00022729"/>
    </source>
</evidence>
<feature type="domain" description="Gnk2-homologous" evidence="4">
    <location>
        <begin position="1"/>
        <end position="103"/>
    </location>
</feature>
<dbReference type="OrthoDB" id="696781at2759"/>
<evidence type="ECO:0000256" key="3">
    <source>
        <dbReference type="SAM" id="SignalP"/>
    </source>
</evidence>
<evidence type="ECO:0000259" key="4">
    <source>
        <dbReference type="PROSITE" id="PS51473"/>
    </source>
</evidence>
<dbReference type="FunFam" id="3.30.430.20:FF:000002">
    <property type="entry name" value="Cysteine-rich receptor-like protein kinase 10"/>
    <property type="match status" value="1"/>
</dbReference>
<feature type="domain" description="Gnk2-homologous" evidence="4">
    <location>
        <begin position="110"/>
        <end position="217"/>
    </location>
</feature>
<dbReference type="EMBL" id="SZYD01000016">
    <property type="protein sequence ID" value="KAD3338283.1"/>
    <property type="molecule type" value="Genomic_DNA"/>
</dbReference>
<dbReference type="InterPro" id="IPR002902">
    <property type="entry name" value="GNK2"/>
</dbReference>
<dbReference type="Gene3D" id="3.30.430.20">
    <property type="entry name" value="Gnk2 domain, C-X8-C-X2-C motif"/>
    <property type="match status" value="2"/>
</dbReference>
<keyword evidence="6" id="KW-1185">Reference proteome</keyword>
<comment type="caution">
    <text evidence="5">The sequence shown here is derived from an EMBL/GenBank/DDBJ whole genome shotgun (WGS) entry which is preliminary data.</text>
</comment>
<feature type="chain" id="PRO_5024273595" description="Gnk2-homologous domain-containing protein" evidence="3">
    <location>
        <begin position="29"/>
        <end position="251"/>
    </location>
</feature>
<organism evidence="5 6">
    <name type="scientific">Mikania micrantha</name>
    <name type="common">bitter vine</name>
    <dbReference type="NCBI Taxonomy" id="192012"/>
    <lineage>
        <taxon>Eukaryota</taxon>
        <taxon>Viridiplantae</taxon>
        <taxon>Streptophyta</taxon>
        <taxon>Embryophyta</taxon>
        <taxon>Tracheophyta</taxon>
        <taxon>Spermatophyta</taxon>
        <taxon>Magnoliopsida</taxon>
        <taxon>eudicotyledons</taxon>
        <taxon>Gunneridae</taxon>
        <taxon>Pentapetalae</taxon>
        <taxon>asterids</taxon>
        <taxon>campanulids</taxon>
        <taxon>Asterales</taxon>
        <taxon>Asteraceae</taxon>
        <taxon>Asteroideae</taxon>
        <taxon>Heliantheae alliance</taxon>
        <taxon>Eupatorieae</taxon>
        <taxon>Mikania</taxon>
    </lineage>
</organism>
<dbReference type="Proteomes" id="UP000326396">
    <property type="component" value="Linkage Group LG6"/>
</dbReference>
<sequence length="251" mass="27755">MYEGVRGFSQWSFLLGWLWWLMGGPVLASLPNTNTGYGYFNATAGQGTDAAYAICLCRGDVVLHMCQSCLNDAIFRLRHTCLNQSEAVIYYEYCLLKYSNDPILGGNDMMRDYLPLNNVDSFTNKEQFNGLLQPFMTKLRLEAAAGGSLLKFDMEDTPGPNNTTLYGLTQCVPILSEPQCDDCLKYAINQFASCCDGRVGAIVLMARCNVRYEIYDFGIKSAILSPPSLSSPPARIPSPPPGTYVNCQPLL</sequence>
<dbReference type="PANTHER" id="PTHR32099">
    <property type="entry name" value="CYSTEINE-RICH REPEAT SECRETORY PROTEIN"/>
    <property type="match status" value="1"/>
</dbReference>
<reference evidence="5 6" key="1">
    <citation type="submission" date="2019-05" db="EMBL/GenBank/DDBJ databases">
        <title>Mikania micrantha, genome provides insights into the molecular mechanism of rapid growth.</title>
        <authorList>
            <person name="Liu B."/>
        </authorList>
    </citation>
    <scope>NUCLEOTIDE SEQUENCE [LARGE SCALE GENOMIC DNA]</scope>
    <source>
        <strain evidence="5">NLD-2019</strain>
        <tissue evidence="5">Leaf</tissue>
    </source>
</reference>
<dbReference type="PANTHER" id="PTHR32099:SF99">
    <property type="entry name" value="GNK2-LIKE DOMAIN-CONTAINING PROTEIN"/>
    <property type="match status" value="1"/>
</dbReference>
<name>A0A5N6MD20_9ASTR</name>
<dbReference type="AlphaFoldDB" id="A0A5N6MD20"/>
<feature type="signal peptide" evidence="3">
    <location>
        <begin position="1"/>
        <end position="28"/>
    </location>
</feature>
<proteinExistence type="predicted"/>
<evidence type="ECO:0000313" key="6">
    <source>
        <dbReference type="Proteomes" id="UP000326396"/>
    </source>
</evidence>